<dbReference type="InterPro" id="IPR045969">
    <property type="entry name" value="DUF5925"/>
</dbReference>
<evidence type="ECO:0000256" key="2">
    <source>
        <dbReference type="SAM" id="MobiDB-lite"/>
    </source>
</evidence>
<dbReference type="InterPro" id="IPR003593">
    <property type="entry name" value="AAA+_ATPase"/>
</dbReference>
<dbReference type="Pfam" id="PF19347">
    <property type="entry name" value="DUF5925"/>
    <property type="match status" value="1"/>
</dbReference>
<dbReference type="RefSeq" id="WP_344592809.1">
    <property type="nucleotide sequence ID" value="NZ_BAAARW010000020.1"/>
</dbReference>
<evidence type="ECO:0000313" key="5">
    <source>
        <dbReference type="Proteomes" id="UP001501231"/>
    </source>
</evidence>
<organism evidence="4 5">
    <name type="scientific">Actinomadura vinacea</name>
    <dbReference type="NCBI Taxonomy" id="115336"/>
    <lineage>
        <taxon>Bacteria</taxon>
        <taxon>Bacillati</taxon>
        <taxon>Actinomycetota</taxon>
        <taxon>Actinomycetes</taxon>
        <taxon>Streptosporangiales</taxon>
        <taxon>Thermomonosporaceae</taxon>
        <taxon>Actinomadura</taxon>
    </lineage>
</organism>
<dbReference type="InterPro" id="IPR050747">
    <property type="entry name" value="Mitochondrial_chaperone_BCS1"/>
</dbReference>
<dbReference type="Proteomes" id="UP001501231">
    <property type="component" value="Unassembled WGS sequence"/>
</dbReference>
<proteinExistence type="inferred from homology"/>
<dbReference type="SMART" id="SM00382">
    <property type="entry name" value="AAA"/>
    <property type="match status" value="1"/>
</dbReference>
<feature type="compositionally biased region" description="Low complexity" evidence="2">
    <location>
        <begin position="385"/>
        <end position="398"/>
    </location>
</feature>
<protein>
    <recommendedName>
        <fullName evidence="3">AAA+ ATPase domain-containing protein</fullName>
    </recommendedName>
</protein>
<feature type="domain" description="AAA+ ATPase" evidence="3">
    <location>
        <begin position="202"/>
        <end position="338"/>
    </location>
</feature>
<keyword evidence="5" id="KW-1185">Reference proteome</keyword>
<evidence type="ECO:0000256" key="1">
    <source>
        <dbReference type="ARBA" id="ARBA00007448"/>
    </source>
</evidence>
<name>A0ABP5WTK8_9ACTN</name>
<comment type="similarity">
    <text evidence="1">Belongs to the AAA ATPase family. BCS1 subfamily.</text>
</comment>
<evidence type="ECO:0000259" key="3">
    <source>
        <dbReference type="SMART" id="SM00382"/>
    </source>
</evidence>
<comment type="caution">
    <text evidence="4">The sequence shown here is derived from an EMBL/GenBank/DDBJ whole genome shotgun (WGS) entry which is preliminary data.</text>
</comment>
<dbReference type="Pfam" id="PF00004">
    <property type="entry name" value="AAA"/>
    <property type="match status" value="1"/>
</dbReference>
<accession>A0ABP5WTK8</accession>
<dbReference type="EMBL" id="BAAARW010000020">
    <property type="protein sequence ID" value="GAA2434142.1"/>
    <property type="molecule type" value="Genomic_DNA"/>
</dbReference>
<sequence>MTMSREGPQEIPEILHLVEPPEAPDAYGTDGMPPVVLNLSDNNSFADVMDVLSLRPFASGEQPWSRATRLEHVKEDAPLRPESAKLLRVAHENGKESVLAEGEGWTLLTNRWKNRAAYVSVSAVSDELAESIMDECVRDATEPPKTDDANVEMGFWHMGTHGPVRTERAISADTWDGIRRNYTAPVAEALDQVMGLTREDVAGRLLLLHGPPGTGKTTALRALARSWSSWCQADCVLDPEALFGTPSYLMEVAVGEDDDEDRRWRLLILEDCDELIRGEAKQSTGQGLSRLLNLTDGMLGQGRDVLVAITTNEDLARLHPAVVRPGRCLAQIEVGPLTRSESLAWLEEGTDRPETDAGTLDKEIGADGATLAELVALRKGEKSPETQTPPSSSTGFYL</sequence>
<reference evidence="5" key="1">
    <citation type="journal article" date="2019" name="Int. J. Syst. Evol. Microbiol.">
        <title>The Global Catalogue of Microorganisms (GCM) 10K type strain sequencing project: providing services to taxonomists for standard genome sequencing and annotation.</title>
        <authorList>
            <consortium name="The Broad Institute Genomics Platform"/>
            <consortium name="The Broad Institute Genome Sequencing Center for Infectious Disease"/>
            <person name="Wu L."/>
            <person name="Ma J."/>
        </authorList>
    </citation>
    <scope>NUCLEOTIDE SEQUENCE [LARGE SCALE GENOMIC DNA]</scope>
    <source>
        <strain evidence="5">JCM 3325</strain>
    </source>
</reference>
<evidence type="ECO:0000313" key="4">
    <source>
        <dbReference type="EMBL" id="GAA2434142.1"/>
    </source>
</evidence>
<dbReference type="SUPFAM" id="SSF52540">
    <property type="entry name" value="P-loop containing nucleoside triphosphate hydrolases"/>
    <property type="match status" value="1"/>
</dbReference>
<gene>
    <name evidence="4" type="ORF">GCM10010191_55650</name>
</gene>
<dbReference type="InterPro" id="IPR003959">
    <property type="entry name" value="ATPase_AAA_core"/>
</dbReference>
<dbReference type="InterPro" id="IPR027417">
    <property type="entry name" value="P-loop_NTPase"/>
</dbReference>
<dbReference type="PANTHER" id="PTHR23070">
    <property type="entry name" value="BCS1 AAA-TYPE ATPASE"/>
    <property type="match status" value="1"/>
</dbReference>
<dbReference type="Gene3D" id="3.40.50.300">
    <property type="entry name" value="P-loop containing nucleotide triphosphate hydrolases"/>
    <property type="match status" value="1"/>
</dbReference>
<feature type="region of interest" description="Disordered" evidence="2">
    <location>
        <begin position="378"/>
        <end position="398"/>
    </location>
</feature>